<gene>
    <name evidence="2" type="ORF">DFH08DRAFT_184654</name>
</gene>
<dbReference type="EMBL" id="JARIHO010000002">
    <property type="protein sequence ID" value="KAJ7367057.1"/>
    <property type="molecule type" value="Genomic_DNA"/>
</dbReference>
<organism evidence="2 3">
    <name type="scientific">Mycena albidolilacea</name>
    <dbReference type="NCBI Taxonomy" id="1033008"/>
    <lineage>
        <taxon>Eukaryota</taxon>
        <taxon>Fungi</taxon>
        <taxon>Dikarya</taxon>
        <taxon>Basidiomycota</taxon>
        <taxon>Agaricomycotina</taxon>
        <taxon>Agaricomycetes</taxon>
        <taxon>Agaricomycetidae</taxon>
        <taxon>Agaricales</taxon>
        <taxon>Marasmiineae</taxon>
        <taxon>Mycenaceae</taxon>
        <taxon>Mycena</taxon>
    </lineage>
</organism>
<dbReference type="Proteomes" id="UP001218218">
    <property type="component" value="Unassembled WGS sequence"/>
</dbReference>
<name>A0AAD7ASA8_9AGAR</name>
<dbReference type="AlphaFoldDB" id="A0AAD7ASA8"/>
<dbReference type="Pfam" id="PF13391">
    <property type="entry name" value="HNH_2"/>
    <property type="match status" value="1"/>
</dbReference>
<sequence>MVGALNWSEVSLDVCTTDLVCLATKHRNGLRTSHLCPRTEGAWFAHHTLSNQRFRIFTGDVNDPTNLVTMRADIGSTVFDQFHFVIVPINGRTCHYFVREECPEHVYSFHTRHAEIPSRINRALLFYRFAWATINLAHLLAGPATWHGSFIVPIPAALLESEQNLESNKKRKVSHPWSFATKLAIIHSSILLLTPSNLLKAMTALSLDPFLTRETRIVNNWSTVTAAFFIGVGT</sequence>
<evidence type="ECO:0000259" key="1">
    <source>
        <dbReference type="Pfam" id="PF13391"/>
    </source>
</evidence>
<evidence type="ECO:0000313" key="3">
    <source>
        <dbReference type="Proteomes" id="UP001218218"/>
    </source>
</evidence>
<keyword evidence="3" id="KW-1185">Reference proteome</keyword>
<comment type="caution">
    <text evidence="2">The sequence shown here is derived from an EMBL/GenBank/DDBJ whole genome shotgun (WGS) entry which is preliminary data.</text>
</comment>
<reference evidence="2" key="1">
    <citation type="submission" date="2023-03" db="EMBL/GenBank/DDBJ databases">
        <title>Massive genome expansion in bonnet fungi (Mycena s.s.) driven by repeated elements and novel gene families across ecological guilds.</title>
        <authorList>
            <consortium name="Lawrence Berkeley National Laboratory"/>
            <person name="Harder C.B."/>
            <person name="Miyauchi S."/>
            <person name="Viragh M."/>
            <person name="Kuo A."/>
            <person name="Thoen E."/>
            <person name="Andreopoulos B."/>
            <person name="Lu D."/>
            <person name="Skrede I."/>
            <person name="Drula E."/>
            <person name="Henrissat B."/>
            <person name="Morin E."/>
            <person name="Kohler A."/>
            <person name="Barry K."/>
            <person name="LaButti K."/>
            <person name="Morin E."/>
            <person name="Salamov A."/>
            <person name="Lipzen A."/>
            <person name="Mereny Z."/>
            <person name="Hegedus B."/>
            <person name="Baldrian P."/>
            <person name="Stursova M."/>
            <person name="Weitz H."/>
            <person name="Taylor A."/>
            <person name="Grigoriev I.V."/>
            <person name="Nagy L.G."/>
            <person name="Martin F."/>
            <person name="Kauserud H."/>
        </authorList>
    </citation>
    <scope>NUCLEOTIDE SEQUENCE</scope>
    <source>
        <strain evidence="2">CBHHK002</strain>
    </source>
</reference>
<dbReference type="InterPro" id="IPR003615">
    <property type="entry name" value="HNH_nuc"/>
</dbReference>
<protein>
    <recommendedName>
        <fullName evidence="1">HNH nuclease domain-containing protein</fullName>
    </recommendedName>
</protein>
<proteinExistence type="predicted"/>
<feature type="domain" description="HNH nuclease" evidence="1">
    <location>
        <begin position="21"/>
        <end position="87"/>
    </location>
</feature>
<evidence type="ECO:0000313" key="2">
    <source>
        <dbReference type="EMBL" id="KAJ7367057.1"/>
    </source>
</evidence>
<accession>A0AAD7ASA8</accession>